<name>A0A8H7TV89_BIOOC</name>
<dbReference type="PANTHER" id="PTHR30457:SF0">
    <property type="entry name" value="PHOSPHATASE, PUTATIVE (AFU_ORTHOLOGUE AFUA_4G01070)-RELATED"/>
    <property type="match status" value="1"/>
</dbReference>
<dbReference type="Gene3D" id="3.40.1210.10">
    <property type="entry name" value="Survival protein SurE-like phosphatase/nucleotidase"/>
    <property type="match status" value="1"/>
</dbReference>
<evidence type="ECO:0000256" key="2">
    <source>
        <dbReference type="ARBA" id="ARBA00022723"/>
    </source>
</evidence>
<keyword evidence="4" id="KW-0732">Signal</keyword>
<protein>
    <recommendedName>
        <fullName evidence="5">Survival protein SurE-like phosphatase/nucleotidase domain-containing protein</fullName>
    </recommendedName>
</protein>
<feature type="signal peptide" evidence="4">
    <location>
        <begin position="1"/>
        <end position="17"/>
    </location>
</feature>
<evidence type="ECO:0000256" key="1">
    <source>
        <dbReference type="ARBA" id="ARBA00011062"/>
    </source>
</evidence>
<evidence type="ECO:0000256" key="4">
    <source>
        <dbReference type="SAM" id="SignalP"/>
    </source>
</evidence>
<reference evidence="6" key="1">
    <citation type="submission" date="2020-10" db="EMBL/GenBank/DDBJ databases">
        <title>High-Quality Genome Resource of Clonostachys rosea strain S41 by Oxford Nanopore Long-Read Sequencing.</title>
        <authorList>
            <person name="Wang H."/>
        </authorList>
    </citation>
    <scope>NUCLEOTIDE SEQUENCE</scope>
    <source>
        <strain evidence="6">S41</strain>
    </source>
</reference>
<evidence type="ECO:0000313" key="7">
    <source>
        <dbReference type="Proteomes" id="UP000616885"/>
    </source>
</evidence>
<dbReference type="PANTHER" id="PTHR30457">
    <property type="entry name" value="5'-NUCLEOTIDASE SURE"/>
    <property type="match status" value="1"/>
</dbReference>
<dbReference type="SUPFAM" id="SSF64167">
    <property type="entry name" value="SurE-like"/>
    <property type="match status" value="1"/>
</dbReference>
<comment type="caution">
    <text evidence="6">The sequence shown here is derived from an EMBL/GenBank/DDBJ whole genome shotgun (WGS) entry which is preliminary data.</text>
</comment>
<accession>A0A8H7TV89</accession>
<dbReference type="GO" id="GO:0008252">
    <property type="term" value="F:nucleotidase activity"/>
    <property type="evidence" value="ECO:0007669"/>
    <property type="project" value="InterPro"/>
</dbReference>
<dbReference type="Pfam" id="PF01975">
    <property type="entry name" value="SurE"/>
    <property type="match status" value="1"/>
</dbReference>
<keyword evidence="2" id="KW-0479">Metal-binding</keyword>
<evidence type="ECO:0000259" key="5">
    <source>
        <dbReference type="Pfam" id="PF01975"/>
    </source>
</evidence>
<sequence>MKTAVSAVLLQALAVQAIRIIQSNDDGWAESYTRSFFSALTSAGNTVCLSAPADNKSGTGGLDIDPEPRSSACQYDSCPANSGATGSNATQPELNWVNSFPATSMRYGRTEICPALWDGAAPELAVAGPNVGSNLFAAVHFSGTVGAACDAANAGIPAIAFSGATEDRVAWNTVPVPHSGEVYAELATTITSKIIASGTPYLPENIWLNVNFPQVSDECNAASDFKFVLSRINPGILSPPDVEHCGSTRLPQELEVINAGGCRVSISIGDSKDKTTANDDRQDAVLAKLKDILTCL</sequence>
<dbReference type="GO" id="GO:0046872">
    <property type="term" value="F:metal ion binding"/>
    <property type="evidence" value="ECO:0007669"/>
    <property type="project" value="UniProtKB-KW"/>
</dbReference>
<dbReference type="InterPro" id="IPR002828">
    <property type="entry name" value="SurE-like_Pase/nucleotidase"/>
</dbReference>
<proteinExistence type="inferred from homology"/>
<gene>
    <name evidence="6" type="ORF">IM811_008774</name>
</gene>
<feature type="chain" id="PRO_5034987666" description="Survival protein SurE-like phosphatase/nucleotidase domain-containing protein" evidence="4">
    <location>
        <begin position="18"/>
        <end position="296"/>
    </location>
</feature>
<dbReference type="EMBL" id="JADCTT010000002">
    <property type="protein sequence ID" value="KAF9757830.1"/>
    <property type="molecule type" value="Genomic_DNA"/>
</dbReference>
<organism evidence="6 7">
    <name type="scientific">Bionectria ochroleuca</name>
    <name type="common">Gliocladium roseum</name>
    <dbReference type="NCBI Taxonomy" id="29856"/>
    <lineage>
        <taxon>Eukaryota</taxon>
        <taxon>Fungi</taxon>
        <taxon>Dikarya</taxon>
        <taxon>Ascomycota</taxon>
        <taxon>Pezizomycotina</taxon>
        <taxon>Sordariomycetes</taxon>
        <taxon>Hypocreomycetidae</taxon>
        <taxon>Hypocreales</taxon>
        <taxon>Bionectriaceae</taxon>
        <taxon>Clonostachys</taxon>
    </lineage>
</organism>
<dbReference type="InterPro" id="IPR030048">
    <property type="entry name" value="SurE"/>
</dbReference>
<dbReference type="AlphaFoldDB" id="A0A8H7TV89"/>
<dbReference type="InterPro" id="IPR036523">
    <property type="entry name" value="SurE-like_sf"/>
</dbReference>
<evidence type="ECO:0000313" key="6">
    <source>
        <dbReference type="EMBL" id="KAF9757830.1"/>
    </source>
</evidence>
<feature type="domain" description="Survival protein SurE-like phosphatase/nucleotidase" evidence="5">
    <location>
        <begin position="20"/>
        <end position="218"/>
    </location>
</feature>
<keyword evidence="3" id="KW-0378">Hydrolase</keyword>
<comment type="similarity">
    <text evidence="1">Belongs to the SurE nucleotidase family.</text>
</comment>
<dbReference type="Proteomes" id="UP000616885">
    <property type="component" value="Unassembled WGS sequence"/>
</dbReference>
<evidence type="ECO:0000256" key="3">
    <source>
        <dbReference type="ARBA" id="ARBA00022801"/>
    </source>
</evidence>